<sequence length="89" mass="10246">MKTTTINWSTWTCPVFLRNVSNAKRGLWERRWRLLFICQGTRDKPSEEPVVLQLSAHHQRHVFSGMSATVHPVRGSAEAQEVSNERGDQ</sequence>
<organism evidence="1">
    <name type="scientific">Epinephelus bruneus</name>
    <name type="common">Longtooth grouper</name>
    <dbReference type="NCBI Taxonomy" id="323802"/>
    <lineage>
        <taxon>Eukaryota</taxon>
        <taxon>Metazoa</taxon>
        <taxon>Chordata</taxon>
        <taxon>Craniata</taxon>
        <taxon>Vertebrata</taxon>
        <taxon>Euteleostomi</taxon>
        <taxon>Actinopterygii</taxon>
        <taxon>Neopterygii</taxon>
        <taxon>Teleostei</taxon>
        <taxon>Neoteleostei</taxon>
        <taxon>Acanthomorphata</taxon>
        <taxon>Eupercaria</taxon>
        <taxon>Perciformes</taxon>
        <taxon>Serranoidei</taxon>
        <taxon>Serranidae</taxon>
        <taxon>Epinephelinae</taxon>
        <taxon>Epinephelini</taxon>
        <taxon>Epinephelus</taxon>
    </lineage>
</organism>
<proteinExistence type="evidence at transcript level"/>
<dbReference type="AlphaFoldDB" id="G1FKL0"/>
<reference evidence="1" key="1">
    <citation type="submission" date="2011-07" db="EMBL/GenBank/DDBJ databases">
        <title>Cloning and identification of UPF0432 protein in Epinephelus bruneus.</title>
        <authorList>
            <person name="Harikrishnan R."/>
            <person name="Kim J.-S."/>
            <person name="Heo M.-S."/>
        </authorList>
    </citation>
    <scope>NUCLEOTIDE SEQUENCE</scope>
</reference>
<evidence type="ECO:0000313" key="1">
    <source>
        <dbReference type="EMBL" id="AEM37713.1"/>
    </source>
</evidence>
<feature type="non-terminal residue" evidence="1">
    <location>
        <position position="89"/>
    </location>
</feature>
<dbReference type="EMBL" id="JN216968">
    <property type="protein sequence ID" value="AEM37713.1"/>
    <property type="molecule type" value="mRNA"/>
</dbReference>
<name>G1FKL0_EPIBR</name>
<accession>G1FKL0</accession>
<protein>
    <submittedName>
        <fullName evidence="1">UPF0432 protein</fullName>
    </submittedName>
</protein>